<dbReference type="InterPro" id="IPR005170">
    <property type="entry name" value="Transptr-assoc_dom"/>
</dbReference>
<keyword evidence="6 10" id="KW-1133">Transmembrane helix</keyword>
<dbReference type="PROSITE" id="PS51846">
    <property type="entry name" value="CNNM"/>
    <property type="match status" value="1"/>
</dbReference>
<organism evidence="14 15">
    <name type="scientific">Luteococcus peritonei</name>
    <dbReference type="NCBI Taxonomy" id="88874"/>
    <lineage>
        <taxon>Bacteria</taxon>
        <taxon>Bacillati</taxon>
        <taxon>Actinomycetota</taxon>
        <taxon>Actinomycetes</taxon>
        <taxon>Propionibacteriales</taxon>
        <taxon>Propionibacteriaceae</taxon>
        <taxon>Luteococcus</taxon>
    </lineage>
</organism>
<accession>A0ABW4RWJ2</accession>
<comment type="caution">
    <text evidence="14">The sequence shown here is derived from an EMBL/GenBank/DDBJ whole genome shotgun (WGS) entry which is preliminary data.</text>
</comment>
<comment type="similarity">
    <text evidence="2">Belongs to the UPF0053 family.</text>
</comment>
<dbReference type="Gene3D" id="3.30.465.10">
    <property type="match status" value="1"/>
</dbReference>
<dbReference type="Gene3D" id="3.10.580.10">
    <property type="entry name" value="CBS-domain"/>
    <property type="match status" value="1"/>
</dbReference>
<keyword evidence="7 9" id="KW-0129">CBS domain</keyword>
<protein>
    <submittedName>
        <fullName evidence="14">Hemolysin family protein</fullName>
    </submittedName>
</protein>
<dbReference type="InterPro" id="IPR044751">
    <property type="entry name" value="Ion_transp-like_CBS"/>
</dbReference>
<evidence type="ECO:0000256" key="6">
    <source>
        <dbReference type="ARBA" id="ARBA00022989"/>
    </source>
</evidence>
<feature type="domain" description="CBS" evidence="12">
    <location>
        <begin position="207"/>
        <end position="267"/>
    </location>
</feature>
<reference evidence="15" key="1">
    <citation type="journal article" date="2019" name="Int. J. Syst. Evol. Microbiol.">
        <title>The Global Catalogue of Microorganisms (GCM) 10K type strain sequencing project: providing services to taxonomists for standard genome sequencing and annotation.</title>
        <authorList>
            <consortium name="The Broad Institute Genomics Platform"/>
            <consortium name="The Broad Institute Genome Sequencing Center for Infectious Disease"/>
            <person name="Wu L."/>
            <person name="Ma J."/>
        </authorList>
    </citation>
    <scope>NUCLEOTIDE SEQUENCE [LARGE SCALE GENOMIC DNA]</scope>
    <source>
        <strain evidence="15">CAIM 431</strain>
    </source>
</reference>
<evidence type="ECO:0000256" key="9">
    <source>
        <dbReference type="PROSITE-ProRule" id="PRU00703"/>
    </source>
</evidence>
<evidence type="ECO:0000256" key="11">
    <source>
        <dbReference type="SAM" id="Phobius"/>
    </source>
</evidence>
<dbReference type="CDD" id="cd04590">
    <property type="entry name" value="CBS_pair_CorC_HlyC_assoc"/>
    <property type="match status" value="1"/>
</dbReference>
<dbReference type="SUPFAM" id="SSF54631">
    <property type="entry name" value="CBS-domain pair"/>
    <property type="match status" value="1"/>
</dbReference>
<dbReference type="RefSeq" id="WP_343873645.1">
    <property type="nucleotide sequence ID" value="NZ_BAAAIX010000019.1"/>
</dbReference>
<name>A0ABW4RWJ2_9ACTN</name>
<evidence type="ECO:0000313" key="15">
    <source>
        <dbReference type="Proteomes" id="UP001597326"/>
    </source>
</evidence>
<dbReference type="Proteomes" id="UP001597326">
    <property type="component" value="Unassembled WGS sequence"/>
</dbReference>
<keyword evidence="8 10" id="KW-0472">Membrane</keyword>
<dbReference type="Pfam" id="PF00571">
    <property type="entry name" value="CBS"/>
    <property type="match status" value="2"/>
</dbReference>
<evidence type="ECO:0000256" key="1">
    <source>
        <dbReference type="ARBA" id="ARBA00004651"/>
    </source>
</evidence>
<evidence type="ECO:0000256" key="7">
    <source>
        <dbReference type="ARBA" id="ARBA00023122"/>
    </source>
</evidence>
<feature type="transmembrane region" description="Helical" evidence="11">
    <location>
        <begin position="95"/>
        <end position="113"/>
    </location>
</feature>
<dbReference type="SUPFAM" id="SSF56176">
    <property type="entry name" value="FAD-binding/transporter-associated domain-like"/>
    <property type="match status" value="1"/>
</dbReference>
<keyword evidence="4 10" id="KW-0812">Transmembrane</keyword>
<dbReference type="PANTHER" id="PTHR22777:SF32">
    <property type="entry name" value="UPF0053 INNER MEMBRANE PROTEIN YFJD"/>
    <property type="match status" value="1"/>
</dbReference>
<dbReference type="Pfam" id="PF03471">
    <property type="entry name" value="CorC_HlyC"/>
    <property type="match status" value="1"/>
</dbReference>
<evidence type="ECO:0000256" key="8">
    <source>
        <dbReference type="ARBA" id="ARBA00023136"/>
    </source>
</evidence>
<dbReference type="SMART" id="SM00116">
    <property type="entry name" value="CBS"/>
    <property type="match status" value="1"/>
</dbReference>
<evidence type="ECO:0000256" key="4">
    <source>
        <dbReference type="ARBA" id="ARBA00022692"/>
    </source>
</evidence>
<dbReference type="PROSITE" id="PS51371">
    <property type="entry name" value="CBS"/>
    <property type="match status" value="2"/>
</dbReference>
<evidence type="ECO:0000259" key="12">
    <source>
        <dbReference type="PROSITE" id="PS51371"/>
    </source>
</evidence>
<dbReference type="SMART" id="SM01091">
    <property type="entry name" value="CorC_HlyC"/>
    <property type="match status" value="1"/>
</dbReference>
<dbReference type="PANTHER" id="PTHR22777">
    <property type="entry name" value="HEMOLYSIN-RELATED"/>
    <property type="match status" value="1"/>
</dbReference>
<evidence type="ECO:0000256" key="5">
    <source>
        <dbReference type="ARBA" id="ARBA00022737"/>
    </source>
</evidence>
<keyword evidence="15" id="KW-1185">Reference proteome</keyword>
<feature type="domain" description="CBS" evidence="12">
    <location>
        <begin position="275"/>
        <end position="332"/>
    </location>
</feature>
<feature type="domain" description="CNNM transmembrane" evidence="13">
    <location>
        <begin position="1"/>
        <end position="188"/>
    </location>
</feature>
<sequence length="441" mass="48385">MTERHWIEIAVALVCAVLGFLLAAAETALTHTGKARADKLVEDEQGGAKRLRTITEDPAPYVNTTMLVRTVFEITAIVLVCHVVFAHFQVFWQRIALAAAVMVLVSFILWGVAPITIGRQRSDRVALRAAGPVSVLTSLFGPLPQLMILIGNALTPGRGFADGPFSSEAELRDLVDQAEASDVIDSGESRMIHSVFELGDTIVRAVMVPRPDVVFIQQDKTLRQGLSLALRSGFSRIPVVGEGLDDVVGMVYLKDMVKRSYDNPEAERHETIASLMRPAHFCPDSKPANELLHEMQRDRNHVVIVVDEFGGTAGLASIEDILEEIVGEIVDEYDAEPTLTEQLEPGVYRISARLPIDELGDLFGLELADEDVDTVGGMMAKQLNMVPIPGSVVDWEGVRVEAEKASGRRHQIDTCLARLTPGEDAIEEQRDVDRVEEEQHG</sequence>
<dbReference type="InterPro" id="IPR046342">
    <property type="entry name" value="CBS_dom_sf"/>
</dbReference>
<evidence type="ECO:0000259" key="13">
    <source>
        <dbReference type="PROSITE" id="PS51846"/>
    </source>
</evidence>
<keyword evidence="3" id="KW-1003">Cell membrane</keyword>
<evidence type="ECO:0000256" key="2">
    <source>
        <dbReference type="ARBA" id="ARBA00006337"/>
    </source>
</evidence>
<keyword evidence="5" id="KW-0677">Repeat</keyword>
<dbReference type="EMBL" id="JBHUFZ010000022">
    <property type="protein sequence ID" value="MFD1890522.1"/>
    <property type="molecule type" value="Genomic_DNA"/>
</dbReference>
<dbReference type="InterPro" id="IPR016169">
    <property type="entry name" value="FAD-bd_PCMH_sub2"/>
</dbReference>
<evidence type="ECO:0000313" key="14">
    <source>
        <dbReference type="EMBL" id="MFD1890522.1"/>
    </source>
</evidence>
<feature type="transmembrane region" description="Helical" evidence="11">
    <location>
        <begin position="66"/>
        <end position="88"/>
    </location>
</feature>
<proteinExistence type="inferred from homology"/>
<evidence type="ECO:0000256" key="10">
    <source>
        <dbReference type="PROSITE-ProRule" id="PRU01193"/>
    </source>
</evidence>
<dbReference type="InterPro" id="IPR000644">
    <property type="entry name" value="CBS_dom"/>
</dbReference>
<gene>
    <name evidence="14" type="ORF">ACFSCS_10080</name>
</gene>
<evidence type="ECO:0000256" key="3">
    <source>
        <dbReference type="ARBA" id="ARBA00022475"/>
    </source>
</evidence>
<comment type="subcellular location">
    <subcellularLocation>
        <location evidence="1">Cell membrane</location>
        <topology evidence="1">Multi-pass membrane protein</topology>
    </subcellularLocation>
</comment>
<dbReference type="InterPro" id="IPR036318">
    <property type="entry name" value="FAD-bd_PCMH-like_sf"/>
</dbReference>
<dbReference type="InterPro" id="IPR002550">
    <property type="entry name" value="CNNM"/>
</dbReference>
<dbReference type="Pfam" id="PF01595">
    <property type="entry name" value="CNNM"/>
    <property type="match status" value="1"/>
</dbReference>